<name>A0ABR9R771_9FIRM</name>
<dbReference type="InterPro" id="IPR027417">
    <property type="entry name" value="P-loop_NTPase"/>
</dbReference>
<dbReference type="CDD" id="cd03214">
    <property type="entry name" value="ABC_Iron-Siderophores_B12_Hemin"/>
    <property type="match status" value="1"/>
</dbReference>
<dbReference type="Pfam" id="PF00005">
    <property type="entry name" value="ABC_tran"/>
    <property type="match status" value="1"/>
</dbReference>
<evidence type="ECO:0000313" key="5">
    <source>
        <dbReference type="Proteomes" id="UP000768567"/>
    </source>
</evidence>
<dbReference type="Proteomes" id="UP000768567">
    <property type="component" value="Unassembled WGS sequence"/>
</dbReference>
<dbReference type="RefSeq" id="WP_193502910.1">
    <property type="nucleotide sequence ID" value="NZ_JADCKC010000003.1"/>
</dbReference>
<evidence type="ECO:0000259" key="3">
    <source>
        <dbReference type="PROSITE" id="PS50893"/>
    </source>
</evidence>
<dbReference type="PANTHER" id="PTHR42794:SF2">
    <property type="entry name" value="ABC TRANSPORTER ATP-BINDING PROTEIN"/>
    <property type="match status" value="1"/>
</dbReference>
<gene>
    <name evidence="4" type="ORF">INF35_12550</name>
</gene>
<dbReference type="Gene3D" id="3.40.50.300">
    <property type="entry name" value="P-loop containing nucleotide triphosphate hydrolases"/>
    <property type="match status" value="1"/>
</dbReference>
<evidence type="ECO:0000256" key="2">
    <source>
        <dbReference type="ARBA" id="ARBA00022840"/>
    </source>
</evidence>
<protein>
    <submittedName>
        <fullName evidence="4">ABC transporter ATP-binding protein</fullName>
    </submittedName>
</protein>
<reference evidence="4 5" key="1">
    <citation type="submission" date="2020-10" db="EMBL/GenBank/DDBJ databases">
        <title>ChiBAC.</title>
        <authorList>
            <person name="Zenner C."/>
            <person name="Hitch T.C.A."/>
            <person name="Clavel T."/>
        </authorList>
    </citation>
    <scope>NUCLEOTIDE SEQUENCE [LARGE SCALE GENOMIC DNA]</scope>
    <source>
        <strain evidence="4 5">DSM 109015</strain>
    </source>
</reference>
<dbReference type="PROSITE" id="PS50893">
    <property type="entry name" value="ABC_TRANSPORTER_2"/>
    <property type="match status" value="1"/>
</dbReference>
<evidence type="ECO:0000313" key="4">
    <source>
        <dbReference type="EMBL" id="MBE5038620.1"/>
    </source>
</evidence>
<dbReference type="SMART" id="SM00382">
    <property type="entry name" value="AAA"/>
    <property type="match status" value="1"/>
</dbReference>
<evidence type="ECO:0000256" key="1">
    <source>
        <dbReference type="ARBA" id="ARBA00022741"/>
    </source>
</evidence>
<organism evidence="4 5">
    <name type="scientific">Gemmiger gallinarum</name>
    <dbReference type="NCBI Taxonomy" id="2779354"/>
    <lineage>
        <taxon>Bacteria</taxon>
        <taxon>Bacillati</taxon>
        <taxon>Bacillota</taxon>
        <taxon>Clostridia</taxon>
        <taxon>Eubacteriales</taxon>
        <taxon>Gemmiger</taxon>
    </lineage>
</organism>
<dbReference type="InterPro" id="IPR003439">
    <property type="entry name" value="ABC_transporter-like_ATP-bd"/>
</dbReference>
<keyword evidence="5" id="KW-1185">Reference proteome</keyword>
<sequence>MNHEPFFTVTGLTAGYGGPDILRGVEFSSAPGLITGILGANGSGKTTLLKAVCGLLPHGGQSLLEGCDLGTLPPRQLARRCAYIPQRSGIGIDISVLDVVLMGYNPHLGLLERPTAQMKETARRALALTGLAGREEENYQTLSEGQKQLCILARTLVSGAQLLLLDEPESALDFQLRYRMLHLLRRWVHQERRAVLAALHDPMLALSCCDRLLILEGGKTLAVLSPACDPLPDLETALSAIYGPVSLTACPGRDGRRHLVMLSEEREEDEPWNL</sequence>
<dbReference type="PANTHER" id="PTHR42794">
    <property type="entry name" value="HEMIN IMPORT ATP-BINDING PROTEIN HMUV"/>
    <property type="match status" value="1"/>
</dbReference>
<dbReference type="SUPFAM" id="SSF52540">
    <property type="entry name" value="P-loop containing nucleoside triphosphate hydrolases"/>
    <property type="match status" value="1"/>
</dbReference>
<comment type="caution">
    <text evidence="4">The sequence shown here is derived from an EMBL/GenBank/DDBJ whole genome shotgun (WGS) entry which is preliminary data.</text>
</comment>
<feature type="domain" description="ABC transporter" evidence="3">
    <location>
        <begin position="7"/>
        <end position="242"/>
    </location>
</feature>
<keyword evidence="2 4" id="KW-0067">ATP-binding</keyword>
<proteinExistence type="predicted"/>
<accession>A0ABR9R771</accession>
<dbReference type="GO" id="GO:0005524">
    <property type="term" value="F:ATP binding"/>
    <property type="evidence" value="ECO:0007669"/>
    <property type="project" value="UniProtKB-KW"/>
</dbReference>
<dbReference type="InterPro" id="IPR003593">
    <property type="entry name" value="AAA+_ATPase"/>
</dbReference>
<keyword evidence="1" id="KW-0547">Nucleotide-binding</keyword>
<dbReference type="EMBL" id="JADCKC010000003">
    <property type="protein sequence ID" value="MBE5038620.1"/>
    <property type="molecule type" value="Genomic_DNA"/>
</dbReference>